<organism evidence="1 2">
    <name type="scientific">Cognatiyoonia sediminum</name>
    <dbReference type="NCBI Taxonomy" id="1508389"/>
    <lineage>
        <taxon>Bacteria</taxon>
        <taxon>Pseudomonadati</taxon>
        <taxon>Pseudomonadota</taxon>
        <taxon>Alphaproteobacteria</taxon>
        <taxon>Rhodobacterales</taxon>
        <taxon>Paracoccaceae</taxon>
        <taxon>Cognatiyoonia</taxon>
    </lineage>
</organism>
<dbReference type="RefSeq" id="WP_072901289.1">
    <property type="nucleotide sequence ID" value="NZ_FQXB01000003.1"/>
</dbReference>
<protein>
    <recommendedName>
        <fullName evidence="3">7-cyano-7-deazaguanine synthase (Queuosine biosynthesis)</fullName>
    </recommendedName>
</protein>
<sequence length="369" mass="41508">MDPIKISEGRFHFSEETQTYKVSWDIDGEDLWFESQHPIVPRAEAALCAMAIPSKFLGRQIVLEDEVDATFVENQSKASDVIHRYWGYQAPEPQVARTVHRKHATGSAMFFTAGVDSLDTLKRNLGTCDVLVNVLGFDIALRDPDRNKKSFGNIEKVAKEVDAAAISVATNLRSHHLFKLLPWRETHGAALACVGHVLSDQIGEIRVAAADVEPPWGQSSELDPLWSSSAIQIKTDGGGVLRLDKVISIAEWSLAKKYMKVCWENRSEALNCGECEKCVRTQVSISIVTDLDQYEVFPSGNLNRRVRRLRKVPPAIVPQWYELAEKTNDPQLRKAINRMLVFCRARNAVVNTAKSMGLKKEHLSWMLRN</sequence>
<dbReference type="STRING" id="1508389.SAMN05444003_2354"/>
<dbReference type="OrthoDB" id="5413327at2"/>
<evidence type="ECO:0000313" key="1">
    <source>
        <dbReference type="EMBL" id="SHH18302.1"/>
    </source>
</evidence>
<keyword evidence="2" id="KW-1185">Reference proteome</keyword>
<accession>A0A1M5QW38</accession>
<name>A0A1M5QW38_9RHOB</name>
<dbReference type="AlphaFoldDB" id="A0A1M5QW38"/>
<dbReference type="Proteomes" id="UP000184074">
    <property type="component" value="Unassembled WGS sequence"/>
</dbReference>
<reference evidence="1 2" key="1">
    <citation type="submission" date="2016-11" db="EMBL/GenBank/DDBJ databases">
        <authorList>
            <person name="Jaros S."/>
            <person name="Januszkiewicz K."/>
            <person name="Wedrychowicz H."/>
        </authorList>
    </citation>
    <scope>NUCLEOTIDE SEQUENCE [LARGE SCALE GENOMIC DNA]</scope>
    <source>
        <strain evidence="1 2">DSM 28715</strain>
    </source>
</reference>
<gene>
    <name evidence="1" type="ORF">SAMN05444003_2354</name>
</gene>
<evidence type="ECO:0008006" key="3">
    <source>
        <dbReference type="Google" id="ProtNLM"/>
    </source>
</evidence>
<proteinExistence type="predicted"/>
<dbReference type="EMBL" id="FQXB01000003">
    <property type="protein sequence ID" value="SHH18302.1"/>
    <property type="molecule type" value="Genomic_DNA"/>
</dbReference>
<evidence type="ECO:0000313" key="2">
    <source>
        <dbReference type="Proteomes" id="UP000184074"/>
    </source>
</evidence>